<sequence length="74" mass="8535">MLSTAVDQSKEAIEPAVQNEPFRRLKWEINDNGNGLCFWCSLRLTLSAEIPTRDGEERENWTSEEGIVLKLELR</sequence>
<keyword evidence="2" id="KW-1185">Reference proteome</keyword>
<name>A0A5B6W1R6_9ROSI</name>
<protein>
    <submittedName>
        <fullName evidence="1">Protein transport protein SEC23-like</fullName>
    </submittedName>
</protein>
<dbReference type="AlphaFoldDB" id="A0A5B6W1R6"/>
<dbReference type="Proteomes" id="UP000325315">
    <property type="component" value="Unassembled WGS sequence"/>
</dbReference>
<accession>A0A5B6W1R6</accession>
<evidence type="ECO:0000313" key="2">
    <source>
        <dbReference type="Proteomes" id="UP000325315"/>
    </source>
</evidence>
<comment type="caution">
    <text evidence="1">The sequence shown here is derived from an EMBL/GenBank/DDBJ whole genome shotgun (WGS) entry which is preliminary data.</text>
</comment>
<organism evidence="1 2">
    <name type="scientific">Gossypium australe</name>
    <dbReference type="NCBI Taxonomy" id="47621"/>
    <lineage>
        <taxon>Eukaryota</taxon>
        <taxon>Viridiplantae</taxon>
        <taxon>Streptophyta</taxon>
        <taxon>Embryophyta</taxon>
        <taxon>Tracheophyta</taxon>
        <taxon>Spermatophyta</taxon>
        <taxon>Magnoliopsida</taxon>
        <taxon>eudicotyledons</taxon>
        <taxon>Gunneridae</taxon>
        <taxon>Pentapetalae</taxon>
        <taxon>rosids</taxon>
        <taxon>malvids</taxon>
        <taxon>Malvales</taxon>
        <taxon>Malvaceae</taxon>
        <taxon>Malvoideae</taxon>
        <taxon>Gossypium</taxon>
    </lineage>
</organism>
<evidence type="ECO:0000313" key="1">
    <source>
        <dbReference type="EMBL" id="KAA3475138.1"/>
    </source>
</evidence>
<reference evidence="2" key="1">
    <citation type="journal article" date="2019" name="Plant Biotechnol. J.">
        <title>Genome sequencing of the Australian wild diploid species Gossypium australe highlights disease resistance and delayed gland morphogenesis.</title>
        <authorList>
            <person name="Cai Y."/>
            <person name="Cai X."/>
            <person name="Wang Q."/>
            <person name="Wang P."/>
            <person name="Zhang Y."/>
            <person name="Cai C."/>
            <person name="Xu Y."/>
            <person name="Wang K."/>
            <person name="Zhou Z."/>
            <person name="Wang C."/>
            <person name="Geng S."/>
            <person name="Li B."/>
            <person name="Dong Q."/>
            <person name="Hou Y."/>
            <person name="Wang H."/>
            <person name="Ai P."/>
            <person name="Liu Z."/>
            <person name="Yi F."/>
            <person name="Sun M."/>
            <person name="An G."/>
            <person name="Cheng J."/>
            <person name="Zhang Y."/>
            <person name="Shi Q."/>
            <person name="Xie Y."/>
            <person name="Shi X."/>
            <person name="Chang Y."/>
            <person name="Huang F."/>
            <person name="Chen Y."/>
            <person name="Hong S."/>
            <person name="Mi L."/>
            <person name="Sun Q."/>
            <person name="Zhang L."/>
            <person name="Zhou B."/>
            <person name="Peng R."/>
            <person name="Zhang X."/>
            <person name="Liu F."/>
        </authorList>
    </citation>
    <scope>NUCLEOTIDE SEQUENCE [LARGE SCALE GENOMIC DNA]</scope>
    <source>
        <strain evidence="2">cv. PA1801</strain>
    </source>
</reference>
<proteinExistence type="predicted"/>
<dbReference type="OrthoDB" id="3979788at2759"/>
<dbReference type="EMBL" id="SMMG02000005">
    <property type="protein sequence ID" value="KAA3475138.1"/>
    <property type="molecule type" value="Genomic_DNA"/>
</dbReference>
<gene>
    <name evidence="1" type="ORF">EPI10_025360</name>
</gene>